<feature type="signal peptide" evidence="6">
    <location>
        <begin position="1"/>
        <end position="21"/>
    </location>
</feature>
<dbReference type="KEGG" id="rti:DC20_22060"/>
<keyword evidence="3" id="KW-0249">Electron transport</keyword>
<evidence type="ECO:0000256" key="3">
    <source>
        <dbReference type="ARBA" id="ARBA00022982"/>
    </source>
</evidence>
<dbReference type="GO" id="GO:0009055">
    <property type="term" value="F:electron transfer activity"/>
    <property type="evidence" value="ECO:0007669"/>
    <property type="project" value="InterPro"/>
</dbReference>
<dbReference type="PROSITE" id="PS00196">
    <property type="entry name" value="COPPER_BLUE"/>
    <property type="match status" value="1"/>
</dbReference>
<proteinExistence type="predicted"/>
<dbReference type="PANTHER" id="PTHR33546:SF1">
    <property type="entry name" value="LARGE, MULTIFUNCTIONAL SECRETED PROTEIN"/>
    <property type="match status" value="1"/>
</dbReference>
<sequence>MKGKALFIHLLLCLAFHVSNAQSGDAAKERRYYSIKNVPIPADVMLEVGGLAFTEDDKLAVATRRGEIWMIDDPYQNKLKNTKYTRFASGLHETLYLSYHKGSFYTTQRSELTKITDTDRDGKADLFKTVYAWPLSGNYHEYSYGPLFLPNGDMLVNLNLSWEGKGKSLAKWRGWMLKVKENGEMTPFATGMRSPAGLGLHESGDVFYSENQGDWIGSGWITHVKEGDFVGHPEGLKWSDEPNSPVKMKATAFKTDSVGTMFDFAKEQKGLKLPAVWFPHTLMGISTTAVLSINSDAFGPFKGQLLVGDQGHSKIMRVFLEKVNGEYQGACFPFREGFSSGILRMAWGSDNSLFVGMTSRGWASTGGELYGLQRLVWNKKPIFEIKAMRALADGFELEFTQPVNKRLASNPKAYQMTGFTYSYQKSYGSPIINALPYSISSAEVTKDGRKVKLIVHGLREGYIHELMLKGIKSRTGTELLHPLAYYTLNAIPGGGQAHQKHAQMMTQQANAQQKDNNTPCGGEPSKNPTEQPANWAGGPDITITIGTKPGLKFSIEDFEVPEGSKVKLVFDNTDDMLHNLVITAKGKGDEIGKKAMELGMDGPKLGYVPISADVLFNTCLLQPNSSQDIYFVAPKAGDYPYVCTFPGHYNIMKGIMKVSRKSISSK</sequence>
<protein>
    <submittedName>
        <fullName evidence="8">Large, multifunctional secreted protein</fullName>
    </submittedName>
</protein>
<dbReference type="OrthoDB" id="9814063at2"/>
<dbReference type="InterPro" id="IPR000923">
    <property type="entry name" value="BlueCu_1"/>
</dbReference>
<dbReference type="AlphaFoldDB" id="A0A0P0D3X7"/>
<dbReference type="SUPFAM" id="SSF50952">
    <property type="entry name" value="Soluble quinoprotein glucose dehydrogenase"/>
    <property type="match status" value="1"/>
</dbReference>
<dbReference type="InterPro" id="IPR028871">
    <property type="entry name" value="BlueCu_1_BS"/>
</dbReference>
<dbReference type="Gene3D" id="2.60.40.420">
    <property type="entry name" value="Cupredoxins - blue copper proteins"/>
    <property type="match status" value="1"/>
</dbReference>
<feature type="chain" id="PRO_5006043259" evidence="6">
    <location>
        <begin position="22"/>
        <end position="666"/>
    </location>
</feature>
<name>A0A0P0D3X7_9BACT</name>
<evidence type="ECO:0000313" key="8">
    <source>
        <dbReference type="EMBL" id="ALJ01770.1"/>
    </source>
</evidence>
<reference evidence="8 9" key="1">
    <citation type="submission" date="2015-08" db="EMBL/GenBank/DDBJ databases">
        <title>Complete genome sequence of Rufibacter tibetensis strain 1351t, a radiation-resistant bacterium from tibet plateau.</title>
        <authorList>
            <person name="Dai J."/>
        </authorList>
    </citation>
    <scope>NUCLEOTIDE SEQUENCE [LARGE SCALE GENOMIC DNA]</scope>
    <source>
        <strain evidence="8 9">1351</strain>
        <plasmid evidence="8 9">1</plasmid>
    </source>
</reference>
<keyword evidence="1" id="KW-0813">Transport</keyword>
<keyword evidence="6" id="KW-0732">Signal</keyword>
<dbReference type="InterPro" id="IPR008972">
    <property type="entry name" value="Cupredoxin"/>
</dbReference>
<dbReference type="InterPro" id="IPR011041">
    <property type="entry name" value="Quinoprot_gluc/sorb_DH_b-prop"/>
</dbReference>
<evidence type="ECO:0000256" key="6">
    <source>
        <dbReference type="SAM" id="SignalP"/>
    </source>
</evidence>
<dbReference type="Gene3D" id="2.120.10.30">
    <property type="entry name" value="TolB, C-terminal domain"/>
    <property type="match status" value="1"/>
</dbReference>
<keyword evidence="9" id="KW-1185">Reference proteome</keyword>
<geneLocation type="plasmid" evidence="8 9">
    <name>1</name>
</geneLocation>
<keyword evidence="4" id="KW-0186">Copper</keyword>
<dbReference type="EMBL" id="CP012644">
    <property type="protein sequence ID" value="ALJ01770.1"/>
    <property type="molecule type" value="Genomic_DNA"/>
</dbReference>
<gene>
    <name evidence="8" type="ORF">DC20_22060</name>
</gene>
<evidence type="ECO:0000256" key="1">
    <source>
        <dbReference type="ARBA" id="ARBA00022448"/>
    </source>
</evidence>
<dbReference type="InterPro" id="IPR011042">
    <property type="entry name" value="6-blade_b-propeller_TolB-like"/>
</dbReference>
<dbReference type="PANTHER" id="PTHR33546">
    <property type="entry name" value="LARGE, MULTIFUNCTIONAL SECRETED PROTEIN-RELATED"/>
    <property type="match status" value="1"/>
</dbReference>
<evidence type="ECO:0000256" key="4">
    <source>
        <dbReference type="ARBA" id="ARBA00023008"/>
    </source>
</evidence>
<dbReference type="Proteomes" id="UP000061382">
    <property type="component" value="Plasmid 1"/>
</dbReference>
<evidence type="ECO:0000256" key="2">
    <source>
        <dbReference type="ARBA" id="ARBA00022723"/>
    </source>
</evidence>
<keyword evidence="2" id="KW-0479">Metal-binding</keyword>
<evidence type="ECO:0000259" key="7">
    <source>
        <dbReference type="Pfam" id="PF00127"/>
    </source>
</evidence>
<feature type="region of interest" description="Disordered" evidence="5">
    <location>
        <begin position="501"/>
        <end position="539"/>
    </location>
</feature>
<accession>A0A0P0D3X7</accession>
<evidence type="ECO:0000313" key="9">
    <source>
        <dbReference type="Proteomes" id="UP000061382"/>
    </source>
</evidence>
<dbReference type="PATRIC" id="fig|512763.3.peg.4864"/>
<organism evidence="8 9">
    <name type="scientific">Rufibacter tibetensis</name>
    <dbReference type="NCBI Taxonomy" id="512763"/>
    <lineage>
        <taxon>Bacteria</taxon>
        <taxon>Pseudomonadati</taxon>
        <taxon>Bacteroidota</taxon>
        <taxon>Cytophagia</taxon>
        <taxon>Cytophagales</taxon>
        <taxon>Hymenobacteraceae</taxon>
        <taxon>Rufibacter</taxon>
    </lineage>
</organism>
<dbReference type="CDD" id="cd04233">
    <property type="entry name" value="Auracyanin"/>
    <property type="match status" value="1"/>
</dbReference>
<keyword evidence="8" id="KW-0614">Plasmid</keyword>
<evidence type="ECO:0000256" key="5">
    <source>
        <dbReference type="SAM" id="MobiDB-lite"/>
    </source>
</evidence>
<dbReference type="GO" id="GO:0005507">
    <property type="term" value="F:copper ion binding"/>
    <property type="evidence" value="ECO:0007669"/>
    <property type="project" value="InterPro"/>
</dbReference>
<dbReference type="SUPFAM" id="SSF49503">
    <property type="entry name" value="Cupredoxins"/>
    <property type="match status" value="1"/>
</dbReference>
<dbReference type="Pfam" id="PF00127">
    <property type="entry name" value="Copper-bind"/>
    <property type="match status" value="1"/>
</dbReference>
<feature type="compositionally biased region" description="Low complexity" evidence="5">
    <location>
        <begin position="502"/>
        <end position="513"/>
    </location>
</feature>
<feature type="domain" description="Blue (type 1) copper" evidence="7">
    <location>
        <begin position="548"/>
        <end position="658"/>
    </location>
</feature>